<dbReference type="Pfam" id="PF07602">
    <property type="entry name" value="DUF1565"/>
    <property type="match status" value="1"/>
</dbReference>
<dbReference type="InterPro" id="IPR006626">
    <property type="entry name" value="PbH1"/>
</dbReference>
<dbReference type="InterPro" id="IPR052052">
    <property type="entry name" value="Polysaccharide_Lyase_9"/>
</dbReference>
<dbReference type="InterPro" id="IPR039448">
    <property type="entry name" value="Beta_helix"/>
</dbReference>
<proteinExistence type="predicted"/>
<dbReference type="Gene3D" id="2.160.20.10">
    <property type="entry name" value="Single-stranded right-handed beta-helix, Pectin lyase-like"/>
    <property type="match status" value="1"/>
</dbReference>
<evidence type="ECO:0000259" key="5">
    <source>
        <dbReference type="Pfam" id="PF07602"/>
    </source>
</evidence>
<evidence type="ECO:0000256" key="2">
    <source>
        <dbReference type="ARBA" id="ARBA00022525"/>
    </source>
</evidence>
<evidence type="ECO:0000313" key="8">
    <source>
        <dbReference type="EMBL" id="TVZ06693.1"/>
    </source>
</evidence>
<evidence type="ECO:0000256" key="3">
    <source>
        <dbReference type="ARBA" id="ARBA00022729"/>
    </source>
</evidence>
<dbReference type="OrthoDB" id="9765222at2"/>
<evidence type="ECO:0000256" key="1">
    <source>
        <dbReference type="ARBA" id="ARBA00004613"/>
    </source>
</evidence>
<sequence length="656" mass="71459">MTTLHVAPDGADTADGSAGRPFRTINRAAEVARPGDTVLVHAGEYREWVRPRRGGLSGARRITYQAAPGEHVVIKGSEPVTGWEQEPGGTVWRVPVPNALFGDWNPFADEVAGDWLVEPVPPLRKHLGDVYLNGVSCYEAGTRAAVTDPPLRTQVLDHWTGVTDRVRNPGQTRLVWYAEVGEETTTIWANFQGADPNAELVEINVRRSVFSPVEHHIDYITVRGFELAQAACPWTPPTADQPGLIGPNWAKGWIIEDNVIHDAKCSAVSLGKEASTGDNYATLRGDKPGYQYQLESVFAARQIGWDREHVGSHVVRRNTIFDCGQNAIVGHLGCVFSTIEDNHIYNIAIKREFFGHEIAGIKLHAAIDVEIRHNRIHDCSLGIWLDWQTQGTRVSRNLCYRNNRDLFVEVSHGPFLIEHNVLASPAALESFSQGGAFVHNLIGGTVRLEPVMDRATPYHRPHSTQVAGYAVIYGGDDRYVGNVFLGGDAAAAYGPAAFGTAPAGYGTAGYDGHPATLEEYLASLAVQPGGDHRRFPGVRQPAYLRDNVYAPGARAFAAEASALTLAQDLSFEVADEGDEVFLEAQLPAAFRGVRLGVVTGADLPRVRFADADFEERNGSPVIIDVDLLGERKEPGRDYPAGPIASLGPGTSRIRVW</sequence>
<dbReference type="SMART" id="SM00710">
    <property type="entry name" value="PbH1"/>
    <property type="match status" value="4"/>
</dbReference>
<reference evidence="8 9" key="1">
    <citation type="submission" date="2018-11" db="EMBL/GenBank/DDBJ databases">
        <title>Trebonia kvetii gen.nov., sp.nov., a novel acidophilic actinobacterium, and proposal of the new actinobacterial family Treboniaceae fam. nov.</title>
        <authorList>
            <person name="Rapoport D."/>
            <person name="Sagova-Mareckova M."/>
            <person name="Sedlacek I."/>
            <person name="Provaznik J."/>
            <person name="Kralova S."/>
            <person name="Pavlinic D."/>
            <person name="Benes V."/>
            <person name="Kopecky J."/>
        </authorList>
    </citation>
    <scope>NUCLEOTIDE SEQUENCE [LARGE SCALE GENOMIC DNA]</scope>
    <source>
        <strain evidence="8 9">15Tr583</strain>
    </source>
</reference>
<feature type="domain" description="Glycoside hydrolase 120 insertion" evidence="7">
    <location>
        <begin position="80"/>
        <end position="203"/>
    </location>
</feature>
<dbReference type="InterPro" id="IPR011050">
    <property type="entry name" value="Pectin_lyase_fold/virulence"/>
</dbReference>
<name>A0A6P2CAU6_9ACTN</name>
<dbReference type="Gene3D" id="2.60.40.1180">
    <property type="entry name" value="Golgi alpha-mannosidase II"/>
    <property type="match status" value="1"/>
</dbReference>
<dbReference type="PANTHER" id="PTHR40088:SF2">
    <property type="entry name" value="SECRETED SUGAR HYDROLASE"/>
    <property type="match status" value="1"/>
</dbReference>
<dbReference type="SUPFAM" id="SSF51126">
    <property type="entry name" value="Pectin lyase-like"/>
    <property type="match status" value="1"/>
</dbReference>
<dbReference type="EMBL" id="RPFW01000001">
    <property type="protein sequence ID" value="TVZ06693.1"/>
    <property type="molecule type" value="Genomic_DNA"/>
</dbReference>
<evidence type="ECO:0000259" key="7">
    <source>
        <dbReference type="Pfam" id="PF21258"/>
    </source>
</evidence>
<evidence type="ECO:0000313" key="9">
    <source>
        <dbReference type="Proteomes" id="UP000460272"/>
    </source>
</evidence>
<organism evidence="8 9">
    <name type="scientific">Trebonia kvetii</name>
    <dbReference type="NCBI Taxonomy" id="2480626"/>
    <lineage>
        <taxon>Bacteria</taxon>
        <taxon>Bacillati</taxon>
        <taxon>Actinomycetota</taxon>
        <taxon>Actinomycetes</taxon>
        <taxon>Streptosporangiales</taxon>
        <taxon>Treboniaceae</taxon>
        <taxon>Trebonia</taxon>
    </lineage>
</organism>
<dbReference type="Proteomes" id="UP000460272">
    <property type="component" value="Unassembled WGS sequence"/>
</dbReference>
<evidence type="ECO:0000259" key="6">
    <source>
        <dbReference type="Pfam" id="PF13229"/>
    </source>
</evidence>
<feature type="domain" description="Right handed beta helix" evidence="6">
    <location>
        <begin position="312"/>
        <end position="425"/>
    </location>
</feature>
<dbReference type="Pfam" id="PF13229">
    <property type="entry name" value="Beta_helix"/>
    <property type="match status" value="1"/>
</dbReference>
<accession>A0A6P2CAU6</accession>
<dbReference type="InterPro" id="IPR013780">
    <property type="entry name" value="Glyco_hydro_b"/>
</dbReference>
<comment type="caution">
    <text evidence="8">The sequence shown here is derived from an EMBL/GenBank/DDBJ whole genome shotgun (WGS) entry which is preliminary data.</text>
</comment>
<dbReference type="Pfam" id="PF21258">
    <property type="entry name" value="Glyco_hydro_120_ins"/>
    <property type="match status" value="1"/>
</dbReference>
<evidence type="ECO:0000256" key="4">
    <source>
        <dbReference type="SAM" id="MobiDB-lite"/>
    </source>
</evidence>
<keyword evidence="3" id="KW-0732">Signal</keyword>
<dbReference type="InterPro" id="IPR012334">
    <property type="entry name" value="Pectin_lyas_fold"/>
</dbReference>
<dbReference type="RefSeq" id="WP_145851446.1">
    <property type="nucleotide sequence ID" value="NZ_RPFW01000001.1"/>
</dbReference>
<dbReference type="GO" id="GO:0016837">
    <property type="term" value="F:carbon-oxygen lyase activity, acting on polysaccharides"/>
    <property type="evidence" value="ECO:0007669"/>
    <property type="project" value="TreeGrafter"/>
</dbReference>
<feature type="domain" description="DUF1565" evidence="5">
    <location>
        <begin position="10"/>
        <end position="47"/>
    </location>
</feature>
<dbReference type="InterPro" id="IPR011459">
    <property type="entry name" value="DUF1565"/>
</dbReference>
<dbReference type="PANTHER" id="PTHR40088">
    <property type="entry name" value="PECTATE LYASE (EUROFUNG)"/>
    <property type="match status" value="1"/>
</dbReference>
<keyword evidence="2" id="KW-0964">Secreted</keyword>
<comment type="subcellular location">
    <subcellularLocation>
        <location evidence="1">Secreted</location>
    </subcellularLocation>
</comment>
<gene>
    <name evidence="8" type="ORF">EAS64_04780</name>
</gene>
<keyword evidence="9" id="KW-1185">Reference proteome</keyword>
<dbReference type="GO" id="GO:0005576">
    <property type="term" value="C:extracellular region"/>
    <property type="evidence" value="ECO:0007669"/>
    <property type="project" value="UniProtKB-SubCell"/>
</dbReference>
<dbReference type="InterPro" id="IPR049169">
    <property type="entry name" value="Glyco_hydro_120_ins"/>
</dbReference>
<feature type="region of interest" description="Disordered" evidence="4">
    <location>
        <begin position="1"/>
        <end position="20"/>
    </location>
</feature>
<dbReference type="AlphaFoldDB" id="A0A6P2CAU6"/>
<protein>
    <submittedName>
        <fullName evidence="8">DUF1565 domain-containing protein</fullName>
    </submittedName>
</protein>